<evidence type="ECO:0000313" key="1">
    <source>
        <dbReference type="EMBL" id="ASJ74260.1"/>
    </source>
</evidence>
<gene>
    <name evidence="1" type="ORF">IMCC3135_20915</name>
</gene>
<dbReference type="PANTHER" id="PTHR30483">
    <property type="entry name" value="LEUCINE-SPECIFIC-BINDING PROTEIN"/>
    <property type="match status" value="1"/>
</dbReference>
<name>A0A2Z2NZE7_9GAMM</name>
<dbReference type="RefSeq" id="WP_205737642.1">
    <property type="nucleotide sequence ID" value="NZ_CP018632.1"/>
</dbReference>
<accession>A0A2Z2NZE7</accession>
<dbReference type="InterPro" id="IPR051010">
    <property type="entry name" value="BCAA_transport"/>
</dbReference>
<dbReference type="EMBL" id="CP018632">
    <property type="protein sequence ID" value="ASJ74260.1"/>
    <property type="molecule type" value="Genomic_DNA"/>
</dbReference>
<dbReference type="AlphaFoldDB" id="A0A2Z2NZE7"/>
<dbReference type="InterPro" id="IPR022478">
    <property type="entry name" value="ABC_transptr_sub-bd_PQQ"/>
</dbReference>
<sequence>MKKSDEEHLYYLAMNYLKSLFVCTVRRPVFRTLAAMGLASIGLQANAQSTTLDVNILYLEQRIEHPPVLSNLVSWPEDEGEQGAALGIEDNNTTGRFLGQNYTLERMSFEPDEPVDERNEKIRAKLASGAHLVVANLPANDLTAIAALPEAADDLIFNAQSMNDELRNEQCQVNVLHSIPSRAMLSDGLIQFFYKRRWNKVFLIEGNNHKDKAFADALRRSMTKFGVKVVESKKWIEDADMRRTASSEVPVFTQAKQYDAIIVADEDQQFSQYILYNTWLPRPVTGSAGLTPVAWSPVIEQWGAAQLQSRFRKLAARDMTSRDYSNWAAIRSVGEAVTRTGSVDPSAIRSYLLSSEFELGGFKGSPLSFRNWNGQMRQSVQLVHPQAMVATAPIEGFLHPITELDTLGLDAPETQCKDFL</sequence>
<dbReference type="PANTHER" id="PTHR30483:SF6">
    <property type="entry name" value="PERIPLASMIC BINDING PROTEIN OF ABC TRANSPORTER FOR NATURAL AMINO ACIDS"/>
    <property type="match status" value="1"/>
</dbReference>
<dbReference type="CDD" id="cd06268">
    <property type="entry name" value="PBP1_ABC_transporter_LIVBP-like"/>
    <property type="match status" value="1"/>
</dbReference>
<dbReference type="Proteomes" id="UP000250079">
    <property type="component" value="Chromosome"/>
</dbReference>
<dbReference type="Gene3D" id="3.40.50.2300">
    <property type="match status" value="2"/>
</dbReference>
<reference evidence="1 2" key="1">
    <citation type="submission" date="2016-12" db="EMBL/GenBank/DDBJ databases">
        <authorList>
            <person name="Song W.-J."/>
            <person name="Kurnit D.M."/>
        </authorList>
    </citation>
    <scope>NUCLEOTIDE SEQUENCE [LARGE SCALE GENOMIC DNA]</scope>
    <source>
        <strain evidence="1 2">IMCC3135</strain>
    </source>
</reference>
<organism evidence="1 2">
    <name type="scientific">Granulosicoccus antarcticus IMCC3135</name>
    <dbReference type="NCBI Taxonomy" id="1192854"/>
    <lineage>
        <taxon>Bacteria</taxon>
        <taxon>Pseudomonadati</taxon>
        <taxon>Pseudomonadota</taxon>
        <taxon>Gammaproteobacteria</taxon>
        <taxon>Chromatiales</taxon>
        <taxon>Granulosicoccaceae</taxon>
        <taxon>Granulosicoccus</taxon>
    </lineage>
</organism>
<dbReference type="KEGG" id="gai:IMCC3135_20915"/>
<dbReference type="NCBIfam" id="TIGR03863">
    <property type="entry name" value="PQQ_ABC_bind"/>
    <property type="match status" value="1"/>
</dbReference>
<evidence type="ECO:0000313" key="2">
    <source>
        <dbReference type="Proteomes" id="UP000250079"/>
    </source>
</evidence>
<keyword evidence="2" id="KW-1185">Reference proteome</keyword>
<proteinExistence type="predicted"/>
<protein>
    <submittedName>
        <fullName evidence="1">Uncharacterized protein</fullName>
    </submittedName>
</protein>
<dbReference type="InterPro" id="IPR028082">
    <property type="entry name" value="Peripla_BP_I"/>
</dbReference>
<dbReference type="SUPFAM" id="SSF53822">
    <property type="entry name" value="Periplasmic binding protein-like I"/>
    <property type="match status" value="1"/>
</dbReference>